<keyword evidence="3" id="KW-1185">Reference proteome</keyword>
<keyword evidence="1" id="KW-0812">Transmembrane</keyword>
<organism evidence="2 3">
    <name type="scientific">Atta colombica</name>
    <dbReference type="NCBI Taxonomy" id="520822"/>
    <lineage>
        <taxon>Eukaryota</taxon>
        <taxon>Metazoa</taxon>
        <taxon>Ecdysozoa</taxon>
        <taxon>Arthropoda</taxon>
        <taxon>Hexapoda</taxon>
        <taxon>Insecta</taxon>
        <taxon>Pterygota</taxon>
        <taxon>Neoptera</taxon>
        <taxon>Endopterygota</taxon>
        <taxon>Hymenoptera</taxon>
        <taxon>Apocrita</taxon>
        <taxon>Aculeata</taxon>
        <taxon>Formicoidea</taxon>
        <taxon>Formicidae</taxon>
        <taxon>Myrmicinae</taxon>
        <taxon>Atta</taxon>
    </lineage>
</organism>
<feature type="transmembrane region" description="Helical" evidence="1">
    <location>
        <begin position="63"/>
        <end position="82"/>
    </location>
</feature>
<feature type="non-terminal residue" evidence="2">
    <location>
        <position position="1"/>
    </location>
</feature>
<reference evidence="2 3" key="1">
    <citation type="submission" date="2015-09" db="EMBL/GenBank/DDBJ databases">
        <title>Atta colombica WGS genome.</title>
        <authorList>
            <person name="Nygaard S."/>
            <person name="Hu H."/>
            <person name="Boomsma J."/>
            <person name="Zhang G."/>
        </authorList>
    </citation>
    <scope>NUCLEOTIDE SEQUENCE [LARGE SCALE GENOMIC DNA]</scope>
    <source>
        <strain evidence="2">Treedump-2</strain>
        <tissue evidence="2">Whole body</tissue>
    </source>
</reference>
<evidence type="ECO:0000313" key="2">
    <source>
        <dbReference type="EMBL" id="KYM77229.1"/>
    </source>
</evidence>
<evidence type="ECO:0000256" key="1">
    <source>
        <dbReference type="SAM" id="Phobius"/>
    </source>
</evidence>
<keyword evidence="1" id="KW-1133">Transmembrane helix</keyword>
<accession>A0A195AZ47</accession>
<name>A0A195AZ47_9HYME</name>
<sequence>QMDTQTDINLLRPQMTLRNMNSGSVFYMPLTSFADLQKNILSGTPHCPSIADNGVGFVMADKAPLIFALFLAIKLSLVFDLLPKMLRCNIFFAIIDFKYHVIHSHFMKKIRLTELWSKERHSLLQGRTELCLLKISC</sequence>
<gene>
    <name evidence="2" type="ORF">ALC53_12209</name>
</gene>
<proteinExistence type="predicted"/>
<dbReference type="AlphaFoldDB" id="A0A195AZ47"/>
<protein>
    <submittedName>
        <fullName evidence="2">Uncharacterized protein</fullName>
    </submittedName>
</protein>
<dbReference type="EMBL" id="KQ976701">
    <property type="protein sequence ID" value="KYM77229.1"/>
    <property type="molecule type" value="Genomic_DNA"/>
</dbReference>
<keyword evidence="1" id="KW-0472">Membrane</keyword>
<evidence type="ECO:0000313" key="3">
    <source>
        <dbReference type="Proteomes" id="UP000078540"/>
    </source>
</evidence>
<dbReference type="Proteomes" id="UP000078540">
    <property type="component" value="Unassembled WGS sequence"/>
</dbReference>